<comment type="similarity">
    <text evidence="1 5">Belongs to the NOP53 family.</text>
</comment>
<evidence type="ECO:0000256" key="1">
    <source>
        <dbReference type="ARBA" id="ARBA00008838"/>
    </source>
</evidence>
<dbReference type="EnsemblMetazoa" id="PPAI000796-RA">
    <property type="protein sequence ID" value="PPAI000796-PA"/>
    <property type="gene ID" value="PPAI000796"/>
</dbReference>
<evidence type="ECO:0000256" key="3">
    <source>
        <dbReference type="ARBA" id="ARBA00022517"/>
    </source>
</evidence>
<evidence type="ECO:0000256" key="6">
    <source>
        <dbReference type="SAM" id="MobiDB-lite"/>
    </source>
</evidence>
<comment type="subcellular location">
    <subcellularLocation>
        <location evidence="5">Nucleus</location>
        <location evidence="5">Nucleolus</location>
    </subcellularLocation>
    <subcellularLocation>
        <location evidence="5">Nucleus</location>
        <location evidence="5">Nucleoplasm</location>
    </subcellularLocation>
</comment>
<name>A0A1B0D0C4_PHLPP</name>
<dbReference type="PIRSF" id="PIRSF017302">
    <property type="entry name" value="Gltscr2"/>
    <property type="match status" value="1"/>
</dbReference>
<dbReference type="EMBL" id="AJVK01002391">
    <property type="status" value="NOT_ANNOTATED_CDS"/>
    <property type="molecule type" value="Genomic_DNA"/>
</dbReference>
<evidence type="ECO:0000313" key="8">
    <source>
        <dbReference type="Proteomes" id="UP000092462"/>
    </source>
</evidence>
<protein>
    <recommendedName>
        <fullName evidence="2 5">Ribosome biogenesis protein NOP53</fullName>
    </recommendedName>
</protein>
<organism evidence="7 8">
    <name type="scientific">Phlebotomus papatasi</name>
    <name type="common">Sandfly</name>
    <dbReference type="NCBI Taxonomy" id="29031"/>
    <lineage>
        <taxon>Eukaryota</taxon>
        <taxon>Metazoa</taxon>
        <taxon>Ecdysozoa</taxon>
        <taxon>Arthropoda</taxon>
        <taxon>Hexapoda</taxon>
        <taxon>Insecta</taxon>
        <taxon>Pterygota</taxon>
        <taxon>Neoptera</taxon>
        <taxon>Endopterygota</taxon>
        <taxon>Diptera</taxon>
        <taxon>Nematocera</taxon>
        <taxon>Psychodoidea</taxon>
        <taxon>Psychodidae</taxon>
        <taxon>Phlebotomus</taxon>
        <taxon>Phlebotomus</taxon>
    </lineage>
</organism>
<sequence length="398" mass="46183">MKNAKKKKISRKNKSSWRKHVDISDVDNFLESSRLDERIGTVADVPNAGLFQEDKTPSRKNMVTMKHSSKVPGNPSKTEESKQIAFDHDLWNVEKPAVQVEKKKTELESEWLSAKLLDHHLRNSGTATFRVPKTARKETSKIKAFEPPHPGMSYNPRKVDYRSLIEDVVKNEEVLMKKDEHLSRVTTEMFTKMTAEEKEKQVLQEMSVGLGLEMEIKQEDEIKKEFPDEEDAGGAINPPVERKPKSRKALRKKVEEMKRREALKKSKVEKKKISDIIQIGKLKQAIVKKEMKLANRRNRDDKAEVDKDFRPRRIGPLVFKEADIDVAYPDEVTGNLRTTMNHGSILKDRFVSLEKRNMVVPSKKQMVRKRHKVKTYVKNTHKGFVVKPINNYQPRRNK</sequence>
<evidence type="ECO:0000313" key="7">
    <source>
        <dbReference type="EnsemblMetazoa" id="PPAI000796-PA"/>
    </source>
</evidence>
<feature type="region of interest" description="Disordered" evidence="6">
    <location>
        <begin position="226"/>
        <end position="254"/>
    </location>
</feature>
<proteinExistence type="inferred from homology"/>
<keyword evidence="4 5" id="KW-0539">Nucleus</keyword>
<dbReference type="EMBL" id="AJVK01002392">
    <property type="status" value="NOT_ANNOTATED_CDS"/>
    <property type="molecule type" value="Genomic_DNA"/>
</dbReference>
<dbReference type="PANTHER" id="PTHR14211">
    <property type="entry name" value="GLIOMA SUPPRESSOR CANDIDATE REGION GENE 2"/>
    <property type="match status" value="1"/>
</dbReference>
<dbReference type="VEuPathDB" id="VectorBase:PPAI000796"/>
<keyword evidence="8" id="KW-1185">Reference proteome</keyword>
<dbReference type="PANTHER" id="PTHR14211:SF7">
    <property type="entry name" value="RIBOSOME BIOGENESIS PROTEIN NOP53"/>
    <property type="match status" value="1"/>
</dbReference>
<dbReference type="GO" id="GO:0008097">
    <property type="term" value="F:5S rRNA binding"/>
    <property type="evidence" value="ECO:0007669"/>
    <property type="project" value="TreeGrafter"/>
</dbReference>
<dbReference type="GO" id="GO:0000027">
    <property type="term" value="P:ribosomal large subunit assembly"/>
    <property type="evidence" value="ECO:0007669"/>
    <property type="project" value="UniProtKB-UniRule"/>
</dbReference>
<dbReference type="Pfam" id="PF07767">
    <property type="entry name" value="Nop53"/>
    <property type="match status" value="2"/>
</dbReference>
<accession>A0A1B0D0C4</accession>
<dbReference type="GO" id="GO:0005730">
    <property type="term" value="C:nucleolus"/>
    <property type="evidence" value="ECO:0007669"/>
    <property type="project" value="UniProtKB-SubCell"/>
</dbReference>
<keyword evidence="3 5" id="KW-0690">Ribosome biogenesis</keyword>
<evidence type="ECO:0000256" key="5">
    <source>
        <dbReference type="PIRNR" id="PIRNR017302"/>
    </source>
</evidence>
<dbReference type="GO" id="GO:0006364">
    <property type="term" value="P:rRNA processing"/>
    <property type="evidence" value="ECO:0007669"/>
    <property type="project" value="TreeGrafter"/>
</dbReference>
<dbReference type="VEuPathDB" id="VectorBase:PPAPM1_006036"/>
<reference evidence="7" key="1">
    <citation type="submission" date="2022-08" db="UniProtKB">
        <authorList>
            <consortium name="EnsemblMetazoa"/>
        </authorList>
    </citation>
    <scope>IDENTIFICATION</scope>
    <source>
        <strain evidence="7">Israel</strain>
    </source>
</reference>
<dbReference type="GO" id="GO:0005654">
    <property type="term" value="C:nucleoplasm"/>
    <property type="evidence" value="ECO:0007669"/>
    <property type="project" value="UniProtKB-SubCell"/>
</dbReference>
<dbReference type="Proteomes" id="UP000092462">
    <property type="component" value="Unassembled WGS sequence"/>
</dbReference>
<dbReference type="AlphaFoldDB" id="A0A1B0D0C4"/>
<feature type="region of interest" description="Disordered" evidence="6">
    <location>
        <begin position="49"/>
        <end position="82"/>
    </location>
</feature>
<dbReference type="InterPro" id="IPR011687">
    <property type="entry name" value="Nop53/GLTSCR2"/>
</dbReference>
<evidence type="ECO:0000256" key="2">
    <source>
        <dbReference type="ARBA" id="ARBA00018339"/>
    </source>
</evidence>
<evidence type="ECO:0000256" key="4">
    <source>
        <dbReference type="ARBA" id="ARBA00023242"/>
    </source>
</evidence>
<comment type="function">
    <text evidence="5">May play a role in ribosome biogenesis.</text>
</comment>